<dbReference type="EMBL" id="BAAARI010000002">
    <property type="protein sequence ID" value="GAA2567386.1"/>
    <property type="molecule type" value="Genomic_DNA"/>
</dbReference>
<dbReference type="Pfam" id="PF14258">
    <property type="entry name" value="DUF4350"/>
    <property type="match status" value="1"/>
</dbReference>
<comment type="caution">
    <text evidence="3">The sequence shown here is derived from an EMBL/GenBank/DDBJ whole genome shotgun (WGS) entry which is preliminary data.</text>
</comment>
<keyword evidence="1" id="KW-0472">Membrane</keyword>
<organism evidence="3 4">
    <name type="scientific">Microbacterium binotii</name>
    <dbReference type="NCBI Taxonomy" id="462710"/>
    <lineage>
        <taxon>Bacteria</taxon>
        <taxon>Bacillati</taxon>
        <taxon>Actinomycetota</taxon>
        <taxon>Actinomycetes</taxon>
        <taxon>Micrococcales</taxon>
        <taxon>Microbacteriaceae</taxon>
        <taxon>Microbacterium</taxon>
    </lineage>
</organism>
<evidence type="ECO:0000259" key="2">
    <source>
        <dbReference type="Pfam" id="PF14258"/>
    </source>
</evidence>
<sequence length="380" mass="39737">MSVRPRLARARTWAVIGAVIVVVGIIGAVISANMRFSAYDRFDPEDPGPDGMRALARILSDQGIEVVVVRDVAAAEAALREGDTTLVLPDSPLLSDTQLTSLAGAADSVVVSDPRARSIRLLFDGRVQGYGTADAVAPDCELPVALRAGDVSVGATFVAPDAVGCYPVDDAFGLLWQQRGDATLAAVDGSVLFTNTHLASDGNAALALGLLGAHDRLIWLVPALSAGSGAPGSTLGELTPPWVTPAIVLLGATTVAAAIWRGRRFGPLVHERLPVTVRADETTRGLGRLYARVGARDHAAALLRERARERAATALSLPHRVDTTAIADAVAAATGIPPARSRALLGDEPVSDDRSLARLAADLRALEARLTPSRPRKEPR</sequence>
<reference evidence="4" key="1">
    <citation type="journal article" date="2019" name="Int. J. Syst. Evol. Microbiol.">
        <title>The Global Catalogue of Microorganisms (GCM) 10K type strain sequencing project: providing services to taxonomists for standard genome sequencing and annotation.</title>
        <authorList>
            <consortium name="The Broad Institute Genomics Platform"/>
            <consortium name="The Broad Institute Genome Sequencing Center for Infectious Disease"/>
            <person name="Wu L."/>
            <person name="Ma J."/>
        </authorList>
    </citation>
    <scope>NUCLEOTIDE SEQUENCE [LARGE SCALE GENOMIC DNA]</scope>
    <source>
        <strain evidence="4">JCM 16365</strain>
    </source>
</reference>
<protein>
    <submittedName>
        <fullName evidence="3">DUF4350 domain-containing protein</fullName>
    </submittedName>
</protein>
<accession>A0ABP6BJ87</accession>
<name>A0ABP6BJ87_9MICO</name>
<gene>
    <name evidence="3" type="ORF">GCM10009862_02590</name>
</gene>
<dbReference type="InterPro" id="IPR025646">
    <property type="entry name" value="DUF4350"/>
</dbReference>
<keyword evidence="4" id="KW-1185">Reference proteome</keyword>
<keyword evidence="1" id="KW-0812">Transmembrane</keyword>
<evidence type="ECO:0000256" key="1">
    <source>
        <dbReference type="SAM" id="Phobius"/>
    </source>
</evidence>
<feature type="transmembrane region" description="Helical" evidence="1">
    <location>
        <begin position="12"/>
        <end position="32"/>
    </location>
</feature>
<evidence type="ECO:0000313" key="3">
    <source>
        <dbReference type="EMBL" id="GAA2567386.1"/>
    </source>
</evidence>
<evidence type="ECO:0000313" key="4">
    <source>
        <dbReference type="Proteomes" id="UP001500274"/>
    </source>
</evidence>
<proteinExistence type="predicted"/>
<dbReference type="RefSeq" id="WP_344226132.1">
    <property type="nucleotide sequence ID" value="NZ_BAAARI010000002.1"/>
</dbReference>
<dbReference type="Proteomes" id="UP001500274">
    <property type="component" value="Unassembled WGS sequence"/>
</dbReference>
<feature type="domain" description="DUF4350" evidence="2">
    <location>
        <begin position="44"/>
        <end position="211"/>
    </location>
</feature>
<keyword evidence="1" id="KW-1133">Transmembrane helix</keyword>